<dbReference type="Proteomes" id="UP000266426">
    <property type="component" value="Unassembled WGS sequence"/>
</dbReference>
<proteinExistence type="predicted"/>
<gene>
    <name evidence="3" type="ORF">C4541_09535</name>
</gene>
<dbReference type="EMBL" id="QZJZ01000074">
    <property type="protein sequence ID" value="RJP57823.1"/>
    <property type="molecule type" value="Genomic_DNA"/>
</dbReference>
<dbReference type="AlphaFoldDB" id="A0A3A4QZN7"/>
<dbReference type="Pfam" id="PF17131">
    <property type="entry name" value="LolA_like"/>
    <property type="match status" value="1"/>
</dbReference>
<evidence type="ECO:0000313" key="4">
    <source>
        <dbReference type="Proteomes" id="UP000266426"/>
    </source>
</evidence>
<feature type="domain" description="Uncharacterized protein TP-0789" evidence="2">
    <location>
        <begin position="78"/>
        <end position="258"/>
    </location>
</feature>
<protein>
    <submittedName>
        <fullName evidence="3">Outer membrane lipoprotein-sorting protein</fullName>
    </submittedName>
</protein>
<keyword evidence="1" id="KW-0732">Signal</keyword>
<reference evidence="3 4" key="1">
    <citation type="journal article" date="2017" name="ISME J.">
        <title>Energy and carbon metabolisms in a deep terrestrial subsurface fluid microbial community.</title>
        <authorList>
            <person name="Momper L."/>
            <person name="Jungbluth S.P."/>
            <person name="Lee M.D."/>
            <person name="Amend J.P."/>
        </authorList>
    </citation>
    <scope>NUCLEOTIDE SEQUENCE [LARGE SCALE GENOMIC DNA]</scope>
    <source>
        <strain evidence="3">SURF_26</strain>
    </source>
</reference>
<evidence type="ECO:0000313" key="3">
    <source>
        <dbReference type="EMBL" id="RJP57823.1"/>
    </source>
</evidence>
<sequence>MKYRAMSVLTAVSLLTGITCLQAQETMTVDEIVTKANHTAYYGGDDGKARVHMVITDKLGRTRERDFTILRKDLQDGGEQKFYVYFNDPSDVRKMVYMVWKHIGSDDDRWLYLPALDLVRRVAASDRRSSFVGSHFVYEDVSGRSIEEDTHTLEETTDEFFKIKNVPKDPSIVEFSYYYIWIDKENFMPVKAEYYNKQDTLYRKVEALQVEDIQGIPTVTKSQVTDIEAGGNTVSTFSEVQYNVGIDESIFTERYLRRPPREWIR</sequence>
<feature type="chain" id="PRO_5017187926" evidence="1">
    <location>
        <begin position="24"/>
        <end position="265"/>
    </location>
</feature>
<evidence type="ECO:0000256" key="1">
    <source>
        <dbReference type="SAM" id="SignalP"/>
    </source>
</evidence>
<feature type="signal peptide" evidence="1">
    <location>
        <begin position="1"/>
        <end position="23"/>
    </location>
</feature>
<dbReference type="Gene3D" id="2.50.20.10">
    <property type="entry name" value="Lipoprotein localisation LolA/LolB/LppX"/>
    <property type="match status" value="1"/>
</dbReference>
<dbReference type="InterPro" id="IPR033399">
    <property type="entry name" value="TP_0789-like"/>
</dbReference>
<comment type="caution">
    <text evidence="3">The sequence shown here is derived from an EMBL/GenBank/DDBJ whole genome shotgun (WGS) entry which is preliminary data.</text>
</comment>
<accession>A0A3A4QZN7</accession>
<dbReference type="CDD" id="cd16329">
    <property type="entry name" value="LolA_like"/>
    <property type="match status" value="1"/>
</dbReference>
<evidence type="ECO:0000259" key="2">
    <source>
        <dbReference type="Pfam" id="PF17131"/>
    </source>
</evidence>
<name>A0A3A4QZN7_9BACT</name>
<keyword evidence="3" id="KW-0449">Lipoprotein</keyword>
<organism evidence="3 4">
    <name type="scientific">Candidatus Auribacter fodinae</name>
    <dbReference type="NCBI Taxonomy" id="2093366"/>
    <lineage>
        <taxon>Bacteria</taxon>
        <taxon>Pseudomonadati</taxon>
        <taxon>Candidatus Auribacterota</taxon>
        <taxon>Candidatus Auribacteria</taxon>
        <taxon>Candidatus Auribacterales</taxon>
        <taxon>Candidatus Auribacteraceae</taxon>
        <taxon>Candidatus Auribacter</taxon>
    </lineage>
</organism>